<dbReference type="KEGG" id="dia:Dtpsy_1201"/>
<dbReference type="Pfam" id="PF07793">
    <property type="entry name" value="DUF1631"/>
    <property type="match status" value="1"/>
</dbReference>
<proteinExistence type="predicted"/>
<name>A0A9J9Q8H3_ACIET</name>
<evidence type="ECO:0000313" key="2">
    <source>
        <dbReference type="Proteomes" id="UP000000450"/>
    </source>
</evidence>
<dbReference type="EMBL" id="CP001392">
    <property type="protein sequence ID" value="ACM32669.1"/>
    <property type="molecule type" value="Genomic_DNA"/>
</dbReference>
<dbReference type="InterPro" id="IPR012434">
    <property type="entry name" value="DUF1631"/>
</dbReference>
<reference evidence="1 2" key="1">
    <citation type="journal article" date="2010" name="J. Bacteriol.">
        <title>Completed genome sequence of the anaerobic iron-oxidizing bacterium Acidovorax ebreus strain TPSY.</title>
        <authorList>
            <person name="Byrne-Bailey K.G."/>
            <person name="Weber K.A."/>
            <person name="Chair A.H."/>
            <person name="Bose S."/>
            <person name="Knox T."/>
            <person name="Spanbauer T.L."/>
            <person name="Chertkov O."/>
            <person name="Coates J.D."/>
        </authorList>
    </citation>
    <scope>NUCLEOTIDE SEQUENCE [LARGE SCALE GENOMIC DNA]</scope>
    <source>
        <strain evidence="1 2">TPSY</strain>
    </source>
</reference>
<gene>
    <name evidence="1" type="ordered locus">Dtpsy_1201</name>
</gene>
<dbReference type="RefSeq" id="WP_015912847.1">
    <property type="nucleotide sequence ID" value="NC_011992.1"/>
</dbReference>
<dbReference type="Proteomes" id="UP000000450">
    <property type="component" value="Chromosome"/>
</dbReference>
<keyword evidence="2" id="KW-1185">Reference proteome</keyword>
<sequence>MSLSASRARTVFRACVVNAVRDSEALMEALVTGTREALTAQESSTRDLHKRTQISDALRLLKQHEASLPKAYPMALLEIFAEGPSAAKTRAGQPGGMDLGELALMDDADVLVQVELSRAQQIAALATEATLAELNTLVSSAQGLHSVQPESNPFRPENYIRALQQVVSDTGVSGEVRQLWMSQMRELLGMQLVSAYKRAAQSLREHGVEPVGYAVAGAPGVRSGHGGGYAHSSQMGVGYAPPSAYGAPASEYGAASAYGQGYGAGWGGASGNVALAPQAEEALLTVGILRQMLAGGGDPFAYDARGGYTAATPANAYVTPAAVEAMEDIAQLERIVGRLSGGAAVPVTGWNGTSAHAPVAAPPTRTAHEVVSRMMDNIAQDSRLLPPMQRAVQSLEPALKELVQHDTRFFTDEQHPARRLLDELTQRSLAFNAEDGPAFSRFMRLVNEAVGHLASIEIRDAAPFAQVLKALEKAWTAQERRQLERHEAQQRELLQREQRELLAEKIAADFRRLPDADKVPADLLAFVTGPWADVVAQAQSSQPQETGGDPGGYLALVPLLLCCAQPEQLRSDPERLGQAIADMVPVLVRGLESIDHPIERIAEVTQRLAQLQGEALNYAAASVFGDTPAEEVSPETRADDVLSSDTAAAADPSMAGAVAQPALRIGQWVEIITNQGAVRTQLTWCSPHNTLFLFTGADASTQSMTRRMIDKLSSDGAFRLISDQPVVDRALRAVRTKPAKLR</sequence>
<protein>
    <recommendedName>
        <fullName evidence="3">DUF1631 family protein</fullName>
    </recommendedName>
</protein>
<evidence type="ECO:0008006" key="3">
    <source>
        <dbReference type="Google" id="ProtNLM"/>
    </source>
</evidence>
<dbReference type="AlphaFoldDB" id="A0A9J9Q8H3"/>
<organism evidence="1 2">
    <name type="scientific">Acidovorax ebreus (strain TPSY)</name>
    <name type="common">Diaphorobacter sp. (strain TPSY)</name>
    <dbReference type="NCBI Taxonomy" id="535289"/>
    <lineage>
        <taxon>Bacteria</taxon>
        <taxon>Pseudomonadati</taxon>
        <taxon>Pseudomonadota</taxon>
        <taxon>Betaproteobacteria</taxon>
        <taxon>Burkholderiales</taxon>
        <taxon>Comamonadaceae</taxon>
        <taxon>Diaphorobacter</taxon>
    </lineage>
</organism>
<evidence type="ECO:0000313" key="1">
    <source>
        <dbReference type="EMBL" id="ACM32669.1"/>
    </source>
</evidence>
<accession>A0A9J9Q8H3</accession>